<comment type="caution">
    <text evidence="2">The sequence shown here is derived from an EMBL/GenBank/DDBJ whole genome shotgun (WGS) entry which is preliminary data.</text>
</comment>
<evidence type="ECO:0000256" key="1">
    <source>
        <dbReference type="SAM" id="MobiDB-lite"/>
    </source>
</evidence>
<feature type="region of interest" description="Disordered" evidence="1">
    <location>
        <begin position="1"/>
        <end position="21"/>
    </location>
</feature>
<keyword evidence="3" id="KW-1185">Reference proteome</keyword>
<dbReference type="EMBL" id="PUJU01000001">
    <property type="protein sequence ID" value="NHB86207.1"/>
    <property type="molecule type" value="Genomic_DNA"/>
</dbReference>
<dbReference type="Proteomes" id="UP000697802">
    <property type="component" value="Unassembled WGS sequence"/>
</dbReference>
<evidence type="ECO:0000313" key="2">
    <source>
        <dbReference type="EMBL" id="NHB86207.1"/>
    </source>
</evidence>
<feature type="compositionally biased region" description="Basic and acidic residues" evidence="1">
    <location>
        <begin position="9"/>
        <end position="21"/>
    </location>
</feature>
<protein>
    <submittedName>
        <fullName evidence="2">Uncharacterized protein</fullName>
    </submittedName>
</protein>
<proteinExistence type="predicted"/>
<gene>
    <name evidence="2" type="ORF">C5471_00120</name>
</gene>
<organism evidence="2 3">
    <name type="scientific">Photorhabdus tasmaniensis</name>
    <dbReference type="NCBI Taxonomy" id="1004159"/>
    <lineage>
        <taxon>Bacteria</taxon>
        <taxon>Pseudomonadati</taxon>
        <taxon>Pseudomonadota</taxon>
        <taxon>Gammaproteobacteria</taxon>
        <taxon>Enterobacterales</taxon>
        <taxon>Morganellaceae</taxon>
        <taxon>Photorhabdus</taxon>
    </lineage>
</organism>
<name>A0ABX0GBE4_9GAMM</name>
<sequence length="59" mass="7091">MADSAQIHHGHDFNQTKKGLRDQPIHRKRTLWIIRYRFTCRACKTTFRPQLLDVMLVIK</sequence>
<evidence type="ECO:0000313" key="3">
    <source>
        <dbReference type="Proteomes" id="UP000697802"/>
    </source>
</evidence>
<reference evidence="2 3" key="1">
    <citation type="submission" date="2018-02" db="EMBL/GenBank/DDBJ databases">
        <authorList>
            <person name="Machado R.A."/>
        </authorList>
    </citation>
    <scope>NUCLEOTIDE SEQUENCE [LARGE SCALE GENOMIC DNA]</scope>
    <source>
        <strain evidence="2 3">T327</strain>
    </source>
</reference>
<accession>A0ABX0GBE4</accession>